<name>A0A1Z5IIQ8_9LACO</name>
<evidence type="ECO:0000313" key="3">
    <source>
        <dbReference type="Proteomes" id="UP000198402"/>
    </source>
</evidence>
<feature type="signal peptide" evidence="1">
    <location>
        <begin position="1"/>
        <end position="27"/>
    </location>
</feature>
<sequence length="176" mass="19706">MNKLIKGLAVIVLALATFGATSMTASATAISGIKSHAIIPKSLRGAWYSKPSLSKDSEIKFTKYTYTTWYHNHKTIGSSRFKPIGHCSTAKEGRSVGKDYYACLFTEHNKGSAWYAFSVGGLYEVPAMRRTHAYLYDHSGKKYRYPAIESSLRYIFGNQGGTEPQNQYYFKASAWK</sequence>
<dbReference type="EMBL" id="BCMG01000008">
    <property type="protein sequence ID" value="GAX01640.1"/>
    <property type="molecule type" value="Genomic_DNA"/>
</dbReference>
<dbReference type="RefSeq" id="WP_089136893.1">
    <property type="nucleotide sequence ID" value="NZ_BCMG01000008.1"/>
</dbReference>
<keyword evidence="3" id="KW-1185">Reference proteome</keyword>
<dbReference type="AlphaFoldDB" id="A0A1Z5IIQ8"/>
<dbReference type="OrthoDB" id="2293239at2"/>
<comment type="caution">
    <text evidence="2">The sequence shown here is derived from an EMBL/GenBank/DDBJ whole genome shotgun (WGS) entry which is preliminary data.</text>
</comment>
<evidence type="ECO:0000256" key="1">
    <source>
        <dbReference type="SAM" id="SignalP"/>
    </source>
</evidence>
<accession>A0A1Z5IIQ8</accession>
<keyword evidence="1" id="KW-0732">Signal</keyword>
<feature type="chain" id="PRO_5012532071" evidence="1">
    <location>
        <begin position="28"/>
        <end position="176"/>
    </location>
</feature>
<organism evidence="2 3">
    <name type="scientific">Secundilactobacillus silagei JCM 19001</name>
    <dbReference type="NCBI Taxonomy" id="1302250"/>
    <lineage>
        <taxon>Bacteria</taxon>
        <taxon>Bacillati</taxon>
        <taxon>Bacillota</taxon>
        <taxon>Bacilli</taxon>
        <taxon>Lactobacillales</taxon>
        <taxon>Lactobacillaceae</taxon>
        <taxon>Secundilactobacillus</taxon>
    </lineage>
</organism>
<proteinExistence type="predicted"/>
<gene>
    <name evidence="2" type="ORF">IWT126_01683</name>
</gene>
<evidence type="ECO:0000313" key="2">
    <source>
        <dbReference type="EMBL" id="GAX01640.1"/>
    </source>
</evidence>
<reference evidence="2 3" key="1">
    <citation type="submission" date="2015-11" db="EMBL/GenBank/DDBJ databases">
        <title>Draft genome sequences of new species of the genus Lactobacillus isolated from orchardgrass silage.</title>
        <authorList>
            <person name="Tohno M."/>
            <person name="Tanizawa Y."/>
            <person name="Arita M."/>
        </authorList>
    </citation>
    <scope>NUCLEOTIDE SEQUENCE [LARGE SCALE GENOMIC DNA]</scope>
    <source>
        <strain evidence="2 3">IWT126</strain>
    </source>
</reference>
<dbReference type="Proteomes" id="UP000198402">
    <property type="component" value="Unassembled WGS sequence"/>
</dbReference>
<protein>
    <submittedName>
        <fullName evidence="2">Uncharacterized protein</fullName>
    </submittedName>
</protein>